<feature type="region of interest" description="Disordered" evidence="1">
    <location>
        <begin position="27"/>
        <end position="54"/>
    </location>
</feature>
<dbReference type="Proteomes" id="UP000054498">
    <property type="component" value="Unassembled WGS sequence"/>
</dbReference>
<sequence length="233" mass="25408">MRTAPVACPAAARRSSIGAAAARATLQQQHNTQQHLRTGGDNTEPRPDATTSASGRRAALLGLGAAAAALLAAPGASRAAGDAPQAGALEEYVAQEAKGKLKDRRQLDEFRARYNIRRGLDGRVQLRSRKGEWFAVRLDMEVPGALLLRDGKGNIYAIETEGLPQVDLSDDYVLLMLFSDGSWEDNMQPIEYEDSDTGKVVQLNMAETEFREFIGILKEDEEERPADKKKGKK</sequence>
<dbReference type="RefSeq" id="XP_013898916.1">
    <property type="nucleotide sequence ID" value="XM_014043462.1"/>
</dbReference>
<dbReference type="EMBL" id="KK101710">
    <property type="protein sequence ID" value="KIY99896.1"/>
    <property type="molecule type" value="Genomic_DNA"/>
</dbReference>
<keyword evidence="3" id="KW-1185">Reference proteome</keyword>
<name>A0A0D2MGQ6_9CHLO</name>
<gene>
    <name evidence="2" type="ORF">MNEG_8063</name>
</gene>
<feature type="compositionally biased region" description="Low complexity" evidence="1">
    <location>
        <begin position="27"/>
        <end position="36"/>
    </location>
</feature>
<proteinExistence type="predicted"/>
<accession>A0A0D2MGQ6</accession>
<evidence type="ECO:0000313" key="3">
    <source>
        <dbReference type="Proteomes" id="UP000054498"/>
    </source>
</evidence>
<protein>
    <submittedName>
        <fullName evidence="2">Uncharacterized protein</fullName>
    </submittedName>
</protein>
<reference evidence="2 3" key="1">
    <citation type="journal article" date="2013" name="BMC Genomics">
        <title>Reconstruction of the lipid metabolism for the microalga Monoraphidium neglectum from its genome sequence reveals characteristics suitable for biofuel production.</title>
        <authorList>
            <person name="Bogen C."/>
            <person name="Al-Dilaimi A."/>
            <person name="Albersmeier A."/>
            <person name="Wichmann J."/>
            <person name="Grundmann M."/>
            <person name="Rupp O."/>
            <person name="Lauersen K.J."/>
            <person name="Blifernez-Klassen O."/>
            <person name="Kalinowski J."/>
            <person name="Goesmann A."/>
            <person name="Mussgnug J.H."/>
            <person name="Kruse O."/>
        </authorList>
    </citation>
    <scope>NUCLEOTIDE SEQUENCE [LARGE SCALE GENOMIC DNA]</scope>
    <source>
        <strain evidence="2 3">SAG 48.87</strain>
    </source>
</reference>
<organism evidence="2 3">
    <name type="scientific">Monoraphidium neglectum</name>
    <dbReference type="NCBI Taxonomy" id="145388"/>
    <lineage>
        <taxon>Eukaryota</taxon>
        <taxon>Viridiplantae</taxon>
        <taxon>Chlorophyta</taxon>
        <taxon>core chlorophytes</taxon>
        <taxon>Chlorophyceae</taxon>
        <taxon>CS clade</taxon>
        <taxon>Sphaeropleales</taxon>
        <taxon>Selenastraceae</taxon>
        <taxon>Monoraphidium</taxon>
    </lineage>
</organism>
<evidence type="ECO:0000256" key="1">
    <source>
        <dbReference type="SAM" id="MobiDB-lite"/>
    </source>
</evidence>
<dbReference type="GeneID" id="25740939"/>
<dbReference type="OrthoDB" id="542062at2759"/>
<dbReference type="KEGG" id="mng:MNEG_8063"/>
<evidence type="ECO:0000313" key="2">
    <source>
        <dbReference type="EMBL" id="KIY99896.1"/>
    </source>
</evidence>
<dbReference type="AlphaFoldDB" id="A0A0D2MGQ6"/>